<dbReference type="AlphaFoldDB" id="A0A419UZK3"/>
<dbReference type="RefSeq" id="WP_170146923.1">
    <property type="nucleotide sequence ID" value="NZ_RAPK01000010.1"/>
</dbReference>
<accession>A0A419UZK3</accession>
<gene>
    <name evidence="1" type="ORF">ATL39_2517</name>
</gene>
<evidence type="ECO:0000313" key="2">
    <source>
        <dbReference type="Proteomes" id="UP000285120"/>
    </source>
</evidence>
<protein>
    <submittedName>
        <fullName evidence="1">Uncharacterized protein</fullName>
    </submittedName>
</protein>
<dbReference type="NCBIfam" id="NF040877">
    <property type="entry name" value="SE1832_fam"/>
    <property type="match status" value="1"/>
</dbReference>
<keyword evidence="2" id="KW-1185">Reference proteome</keyword>
<sequence>MDEKAKEEQLAWLKSEYVRVQGDLEKLESVGRSPEAALRQLTELEEEIAETRKK</sequence>
<dbReference type="EMBL" id="RAPK01000010">
    <property type="protein sequence ID" value="RKD71126.1"/>
    <property type="molecule type" value="Genomic_DNA"/>
</dbReference>
<dbReference type="InterPro" id="IPR048062">
    <property type="entry name" value="SE1832-like"/>
</dbReference>
<proteinExistence type="predicted"/>
<comment type="caution">
    <text evidence="1">The sequence shown here is derived from an EMBL/GenBank/DDBJ whole genome shotgun (WGS) entry which is preliminary data.</text>
</comment>
<reference evidence="1 2" key="1">
    <citation type="submission" date="2018-09" db="EMBL/GenBank/DDBJ databases">
        <title>Genomic Encyclopedia of Archaeal and Bacterial Type Strains, Phase II (KMG-II): from individual species to whole genera.</title>
        <authorList>
            <person name="Goeker M."/>
        </authorList>
    </citation>
    <scope>NUCLEOTIDE SEQUENCE [LARGE SCALE GENOMIC DNA]</scope>
    <source>
        <strain evidence="1 2">DSM 17008</strain>
    </source>
</reference>
<evidence type="ECO:0000313" key="1">
    <source>
        <dbReference type="EMBL" id="RKD71126.1"/>
    </source>
</evidence>
<dbReference type="Proteomes" id="UP000285120">
    <property type="component" value="Unassembled WGS sequence"/>
</dbReference>
<name>A0A419UZK3_9BACL</name>
<organism evidence="1 2">
    <name type="scientific">Sinobaca qinghaiensis</name>
    <dbReference type="NCBI Taxonomy" id="342944"/>
    <lineage>
        <taxon>Bacteria</taxon>
        <taxon>Bacillati</taxon>
        <taxon>Bacillota</taxon>
        <taxon>Bacilli</taxon>
        <taxon>Bacillales</taxon>
        <taxon>Sporolactobacillaceae</taxon>
        <taxon>Sinobaca</taxon>
    </lineage>
</organism>